<keyword evidence="1" id="KW-0472">Membrane</keyword>
<protein>
    <recommendedName>
        <fullName evidence="4">DUF4760 domain-containing protein</fullName>
    </recommendedName>
</protein>
<sequence>MDLFSAPVIASIITFTGTVIVAKISIQNNRKTSKENKKLIERTDLIEKRKVLEKKLNEFYIPLRYYLAQSKTLFKIFMKDKPNDFRTLTFLLDQECEYGEEKMRVILNQNDKALLKTIIDIGSKIETLIHEKSYLIGSDREFVDNYQPSEGYKHIPYDKDLTLINLLISHLVTIRMAFNCEIKGQVDKFEGFVFPNEINSKINSKIEELENTLISYESKILNLIS</sequence>
<keyword evidence="3" id="KW-1185">Reference proteome</keyword>
<feature type="transmembrane region" description="Helical" evidence="1">
    <location>
        <begin position="6"/>
        <end position="26"/>
    </location>
</feature>
<reference evidence="2 3" key="1">
    <citation type="submission" date="2023-04" db="EMBL/GenBank/DDBJ databases">
        <title>Two novel species of Flavobacterium.</title>
        <authorList>
            <person name="Liu Q."/>
            <person name="Xin Y.-H."/>
        </authorList>
    </citation>
    <scope>NUCLEOTIDE SEQUENCE [LARGE SCALE GENOMIC DNA]</scope>
    <source>
        <strain evidence="2 3">LB2P87</strain>
    </source>
</reference>
<keyword evidence="1" id="KW-0812">Transmembrane</keyword>
<evidence type="ECO:0000313" key="3">
    <source>
        <dbReference type="Proteomes" id="UP001228643"/>
    </source>
</evidence>
<accession>A0AAW6TS29</accession>
<gene>
    <name evidence="2" type="ORF">QLS97_11525</name>
</gene>
<evidence type="ECO:0000313" key="2">
    <source>
        <dbReference type="EMBL" id="MDI5950278.1"/>
    </source>
</evidence>
<proteinExistence type="predicted"/>
<evidence type="ECO:0000256" key="1">
    <source>
        <dbReference type="SAM" id="Phobius"/>
    </source>
</evidence>
<dbReference type="Proteomes" id="UP001228643">
    <property type="component" value="Unassembled WGS sequence"/>
</dbReference>
<evidence type="ECO:0008006" key="4">
    <source>
        <dbReference type="Google" id="ProtNLM"/>
    </source>
</evidence>
<dbReference type="EMBL" id="JASCRY010000003">
    <property type="protein sequence ID" value="MDI5950278.1"/>
    <property type="molecule type" value="Genomic_DNA"/>
</dbReference>
<keyword evidence="1" id="KW-1133">Transmembrane helix</keyword>
<dbReference type="RefSeq" id="WP_282716822.1">
    <property type="nucleotide sequence ID" value="NZ_JASCRY010000003.1"/>
</dbReference>
<name>A0AAW6TS29_9FLAO</name>
<dbReference type="AlphaFoldDB" id="A0AAW6TS29"/>
<organism evidence="2 3">
    <name type="scientific">Flavobacterium yafengii</name>
    <dbReference type="NCBI Taxonomy" id="3041253"/>
    <lineage>
        <taxon>Bacteria</taxon>
        <taxon>Pseudomonadati</taxon>
        <taxon>Bacteroidota</taxon>
        <taxon>Flavobacteriia</taxon>
        <taxon>Flavobacteriales</taxon>
        <taxon>Flavobacteriaceae</taxon>
        <taxon>Flavobacterium</taxon>
    </lineage>
</organism>
<comment type="caution">
    <text evidence="2">The sequence shown here is derived from an EMBL/GenBank/DDBJ whole genome shotgun (WGS) entry which is preliminary data.</text>
</comment>